<name>A0AC58G980_DANRE</name>
<keyword evidence="1" id="KW-1185">Reference proteome</keyword>
<organism evidence="1 2">
    <name type="scientific">Danio rerio</name>
    <name type="common">Zebrafish</name>
    <name type="synonym">Brachydanio rerio</name>
    <dbReference type="NCBI Taxonomy" id="7955"/>
    <lineage>
        <taxon>Eukaryota</taxon>
        <taxon>Metazoa</taxon>
        <taxon>Chordata</taxon>
        <taxon>Craniata</taxon>
        <taxon>Vertebrata</taxon>
        <taxon>Euteleostomi</taxon>
        <taxon>Actinopterygii</taxon>
        <taxon>Neopterygii</taxon>
        <taxon>Teleostei</taxon>
        <taxon>Ostariophysi</taxon>
        <taxon>Cypriniformes</taxon>
        <taxon>Danionidae</taxon>
        <taxon>Danioninae</taxon>
        <taxon>Danio</taxon>
    </lineage>
</organism>
<proteinExistence type="predicted"/>
<reference evidence="2" key="1">
    <citation type="submission" date="2025-08" db="UniProtKB">
        <authorList>
            <consortium name="RefSeq"/>
        </authorList>
    </citation>
    <scope>IDENTIFICATION</scope>
    <source>
        <strain evidence="2">Tuebingen</strain>
        <tissue evidence="2">Fibroblasts and whole tissue</tissue>
    </source>
</reference>
<gene>
    <name evidence="2" type="primary">rnf220b</name>
</gene>
<dbReference type="Proteomes" id="UP000000437">
    <property type="component" value="Chromosome 8"/>
</dbReference>
<sequence length="684" mass="76123">MGERTGEYHILTFCFLVAGAKTPGRKRSMMDTIMRLAVFLVTLKPSACVGSSPFTRTHMHRCLPSEDDWSVRHHFIIVELSLLHIFSSHYTEFAAQMDLHRTAFKMENSSYMPSPLTSPALMVLASTAEAGRDASIPCQPPRPFGVPVTLEKDMHLSFPSGSYTFASMYHRQGGFPTRDFPTPLLHLHPQFAPPNLDCSPLGMLNHGAVGAFRPFSSPPEERDAGLYQSAFLPAKRLKGCLDPEASPHLRYTDVEGKDFDFGGARVPAGSPNALKVAEDAGKKLFGLSGLLVDGSSAPEEHKESSKVKVLYDTQTPMCPICHAVLRSGELQEHMEQEMERLMQMHNSQGPAQKECLSAGPPKSLFSMHIKREGSSSASSPRPADEAVHSDRYQTFLRVRSNRQTRLNVKELCWCRCYAKHKVKSGHVWPDCGFPHAPSCPLSARIGKLKRRKAEEEQRDGMCVVEDGSVISAGREFEWAEQRRIQMVSVLRGFRGLVSSTLKEHQDSDADLDVDGDDTLEYGKVQYTEADVIPCLGNEARDAEERQALRGAILNGDTTSRFSPEQTKLANSETPTTSNGEGDNNLSTTSPRTCKNSELEILSDDPSLNTLEALKTRIRDLEKQLTRGDRFKCLICMDCYTVPLTSIQCWHVHCEECWLRTLGAKKLCPQCNTITSPGDLRRVYL</sequence>
<accession>A0AC58G980</accession>
<protein>
    <submittedName>
        <fullName evidence="2">E3 ubiquitin-protein ligase RNF220 isoform X1</fullName>
    </submittedName>
</protein>
<evidence type="ECO:0000313" key="1">
    <source>
        <dbReference type="Proteomes" id="UP000000437"/>
    </source>
</evidence>
<evidence type="ECO:0000313" key="2">
    <source>
        <dbReference type="RefSeq" id="XP_073766294.1"/>
    </source>
</evidence>
<dbReference type="RefSeq" id="XP_073766294.1">
    <property type="nucleotide sequence ID" value="XM_073910193.1"/>
</dbReference>